<dbReference type="PROSITE" id="PS00600">
    <property type="entry name" value="AA_TRANSFER_CLASS_3"/>
    <property type="match status" value="1"/>
</dbReference>
<sequence length="461" mass="50958">MNQLKVMDEKEIKRLEELDKKYFLHPTSSLKQHQEKGPKFIFTEGNGVYLKDVHGDQYIDALASLWNVNIGHGRKELGEVASQQMGKLAYSSAFNNLSHEPVIRLSEKLASLTPGDLNVFFYTSGGSESNDTAFKLVRHYWKLKGLPEKKKIIGLERGYHGVTVAASSATAIRQFQEMAPGKAPDFLHAVPHKTNCELGDKNDPDYARSLRGIIEREGAETIAAVIMEPVQGAGGIHIAPEGYFEAVRQLCDEYGILMIADEVICGFGRTGQMFGVDNWNVVPDVMSMAKGITSGYIQLGAVGITERLRDDLANVSNDVLFHGFTYSGHPTACAVALKNIDILEKENLVEHTKQMESVLAKGFNYLEEKHSIVAKSRAKGLLGAFELLADRENGIQFSPDKTVAPLLVEQCFKRKLIVRPVTYGGTNIIAMSPPLVMTKEEIETMIAIFDEAIKAVKKTIL</sequence>
<dbReference type="CDD" id="cd00610">
    <property type="entry name" value="OAT_like"/>
    <property type="match status" value="1"/>
</dbReference>
<dbReference type="Pfam" id="PF00202">
    <property type="entry name" value="Aminotran_3"/>
    <property type="match status" value="1"/>
</dbReference>
<dbReference type="PIRSF" id="PIRSF000521">
    <property type="entry name" value="Transaminase_4ab_Lys_Orn"/>
    <property type="match status" value="1"/>
</dbReference>
<name>A0ABQ3NAA3_9BACI</name>
<keyword evidence="5" id="KW-1185">Reference proteome</keyword>
<dbReference type="Gene3D" id="3.90.1150.10">
    <property type="entry name" value="Aspartate Aminotransferase, domain 1"/>
    <property type="match status" value="1"/>
</dbReference>
<organism evidence="4 5">
    <name type="scientific">Neobacillus kokaensis</name>
    <dbReference type="NCBI Taxonomy" id="2759023"/>
    <lineage>
        <taxon>Bacteria</taxon>
        <taxon>Bacillati</taxon>
        <taxon>Bacillota</taxon>
        <taxon>Bacilli</taxon>
        <taxon>Bacillales</taxon>
        <taxon>Bacillaceae</taxon>
        <taxon>Neobacillus</taxon>
    </lineage>
</organism>
<evidence type="ECO:0000256" key="1">
    <source>
        <dbReference type="ARBA" id="ARBA00008954"/>
    </source>
</evidence>
<dbReference type="Gene3D" id="3.40.640.10">
    <property type="entry name" value="Type I PLP-dependent aspartate aminotransferase-like (Major domain)"/>
    <property type="match status" value="1"/>
</dbReference>
<dbReference type="GO" id="GO:0008483">
    <property type="term" value="F:transaminase activity"/>
    <property type="evidence" value="ECO:0007669"/>
    <property type="project" value="UniProtKB-KW"/>
</dbReference>
<evidence type="ECO:0000313" key="4">
    <source>
        <dbReference type="EMBL" id="GHH98831.1"/>
    </source>
</evidence>
<dbReference type="InterPro" id="IPR015422">
    <property type="entry name" value="PyrdxlP-dep_Trfase_small"/>
</dbReference>
<dbReference type="PANTHER" id="PTHR43094:SF1">
    <property type="entry name" value="AMINOTRANSFERASE CLASS-III"/>
    <property type="match status" value="1"/>
</dbReference>
<keyword evidence="4" id="KW-0808">Transferase</keyword>
<dbReference type="InterPro" id="IPR015424">
    <property type="entry name" value="PyrdxlP-dep_Trfase"/>
</dbReference>
<evidence type="ECO:0000256" key="3">
    <source>
        <dbReference type="RuleBase" id="RU003560"/>
    </source>
</evidence>
<evidence type="ECO:0000313" key="5">
    <source>
        <dbReference type="Proteomes" id="UP000637074"/>
    </source>
</evidence>
<dbReference type="InterPro" id="IPR005814">
    <property type="entry name" value="Aminotrans_3"/>
</dbReference>
<protein>
    <submittedName>
        <fullName evidence="4">Aspartate aminotransferase family protein</fullName>
    </submittedName>
</protein>
<dbReference type="PANTHER" id="PTHR43094">
    <property type="entry name" value="AMINOTRANSFERASE"/>
    <property type="match status" value="1"/>
</dbReference>
<dbReference type="Proteomes" id="UP000637074">
    <property type="component" value="Unassembled WGS sequence"/>
</dbReference>
<comment type="similarity">
    <text evidence="1 3">Belongs to the class-III pyridoxal-phosphate-dependent aminotransferase family.</text>
</comment>
<evidence type="ECO:0000256" key="2">
    <source>
        <dbReference type="ARBA" id="ARBA00022898"/>
    </source>
</evidence>
<dbReference type="EMBL" id="BNDS01000009">
    <property type="protein sequence ID" value="GHH98831.1"/>
    <property type="molecule type" value="Genomic_DNA"/>
</dbReference>
<dbReference type="InterPro" id="IPR049704">
    <property type="entry name" value="Aminotrans_3_PPA_site"/>
</dbReference>
<comment type="caution">
    <text evidence="4">The sequence shown here is derived from an EMBL/GenBank/DDBJ whole genome shotgun (WGS) entry which is preliminary data.</text>
</comment>
<keyword evidence="4" id="KW-0032">Aminotransferase</keyword>
<reference evidence="4 5" key="1">
    <citation type="journal article" date="2022" name="Int. J. Syst. Evol. Microbiol.">
        <title>Neobacillus kokaensis sp. nov., isolated from soil.</title>
        <authorList>
            <person name="Yuki K."/>
            <person name="Matsubara H."/>
            <person name="Yamaguchi S."/>
        </authorList>
    </citation>
    <scope>NUCLEOTIDE SEQUENCE [LARGE SCALE GENOMIC DNA]</scope>
    <source>
        <strain evidence="4 5">LOB 377</strain>
    </source>
</reference>
<dbReference type="SUPFAM" id="SSF53383">
    <property type="entry name" value="PLP-dependent transferases"/>
    <property type="match status" value="1"/>
</dbReference>
<keyword evidence="2 3" id="KW-0663">Pyridoxal phosphate</keyword>
<proteinExistence type="inferred from homology"/>
<accession>A0ABQ3NAA3</accession>
<gene>
    <name evidence="4" type="ORF">AM1BK_23740</name>
</gene>
<dbReference type="InterPro" id="IPR015421">
    <property type="entry name" value="PyrdxlP-dep_Trfase_major"/>
</dbReference>